<dbReference type="Proteomes" id="UP000735302">
    <property type="component" value="Unassembled WGS sequence"/>
</dbReference>
<evidence type="ECO:0000313" key="1">
    <source>
        <dbReference type="EMBL" id="GFO50459.1"/>
    </source>
</evidence>
<dbReference type="EMBL" id="BLXT01008612">
    <property type="protein sequence ID" value="GFO50459.1"/>
    <property type="molecule type" value="Genomic_DNA"/>
</dbReference>
<evidence type="ECO:0000313" key="2">
    <source>
        <dbReference type="Proteomes" id="UP000735302"/>
    </source>
</evidence>
<dbReference type="AlphaFoldDB" id="A0AAV4E2I5"/>
<name>A0AAV4E2I5_9GAST</name>
<comment type="caution">
    <text evidence="1">The sequence shown here is derived from an EMBL/GenBank/DDBJ whole genome shotgun (WGS) entry which is preliminary data.</text>
</comment>
<organism evidence="1 2">
    <name type="scientific">Plakobranchus ocellatus</name>
    <dbReference type="NCBI Taxonomy" id="259542"/>
    <lineage>
        <taxon>Eukaryota</taxon>
        <taxon>Metazoa</taxon>
        <taxon>Spiralia</taxon>
        <taxon>Lophotrochozoa</taxon>
        <taxon>Mollusca</taxon>
        <taxon>Gastropoda</taxon>
        <taxon>Heterobranchia</taxon>
        <taxon>Euthyneura</taxon>
        <taxon>Panpulmonata</taxon>
        <taxon>Sacoglossa</taxon>
        <taxon>Placobranchoidea</taxon>
        <taxon>Plakobranchidae</taxon>
        <taxon>Plakobranchus</taxon>
    </lineage>
</organism>
<gene>
    <name evidence="1" type="ORF">PoB_007696400</name>
</gene>
<keyword evidence="2" id="KW-1185">Reference proteome</keyword>
<accession>A0AAV4E2I5</accession>
<sequence length="107" mass="12690">MAQECRCRGQDGRNCMGRRTSQRRVCRRTFVTALCSERNEKVKGQRVNAYEKGLIQFQRQALRDNIRTVVEALSQNQDDYHWMVWETRIMKANKTTLILNHKNNCVK</sequence>
<proteinExistence type="predicted"/>
<reference evidence="1 2" key="1">
    <citation type="journal article" date="2021" name="Elife">
        <title>Chloroplast acquisition without the gene transfer in kleptoplastic sea slugs, Plakobranchus ocellatus.</title>
        <authorList>
            <person name="Maeda T."/>
            <person name="Takahashi S."/>
            <person name="Yoshida T."/>
            <person name="Shimamura S."/>
            <person name="Takaki Y."/>
            <person name="Nagai Y."/>
            <person name="Toyoda A."/>
            <person name="Suzuki Y."/>
            <person name="Arimoto A."/>
            <person name="Ishii H."/>
            <person name="Satoh N."/>
            <person name="Nishiyama T."/>
            <person name="Hasebe M."/>
            <person name="Maruyama T."/>
            <person name="Minagawa J."/>
            <person name="Obokata J."/>
            <person name="Shigenobu S."/>
        </authorList>
    </citation>
    <scope>NUCLEOTIDE SEQUENCE [LARGE SCALE GENOMIC DNA]</scope>
</reference>
<protein>
    <submittedName>
        <fullName evidence="1">Uncharacterized protein</fullName>
    </submittedName>
</protein>